<evidence type="ECO:0000256" key="5">
    <source>
        <dbReference type="ARBA" id="ARBA00022989"/>
    </source>
</evidence>
<evidence type="ECO:0000256" key="6">
    <source>
        <dbReference type="ARBA" id="ARBA00023136"/>
    </source>
</evidence>
<dbReference type="GO" id="GO:0005886">
    <property type="term" value="C:plasma membrane"/>
    <property type="evidence" value="ECO:0007669"/>
    <property type="project" value="UniProtKB-SubCell"/>
</dbReference>
<proteinExistence type="predicted"/>
<accession>A0A0A1GY12</accession>
<feature type="transmembrane region" description="Helical" evidence="7">
    <location>
        <begin position="355"/>
        <end position="373"/>
    </location>
</feature>
<keyword evidence="4 7" id="KW-0812">Transmembrane</keyword>
<keyword evidence="5 7" id="KW-1133">Transmembrane helix</keyword>
<protein>
    <submittedName>
        <fullName evidence="8">Multi antimicrobial extrusion protein MatE</fullName>
    </submittedName>
</protein>
<reference evidence="8 9" key="1">
    <citation type="submission" date="2014-11" db="EMBL/GenBank/DDBJ databases">
        <title>Complete genome sequence and analysis of Lactobacillus hokkaidonensis LOOC260T.</title>
        <authorList>
            <person name="Tanizawa Y."/>
            <person name="Tohno M."/>
            <person name="Kaminuma E."/>
            <person name="Nakamura Y."/>
            <person name="Arita M."/>
        </authorList>
    </citation>
    <scope>NUCLEOTIDE SEQUENCE [LARGE SCALE GENOMIC DNA]</scope>
    <source>
        <strain evidence="8 9">LOOC260</strain>
    </source>
</reference>
<comment type="subcellular location">
    <subcellularLocation>
        <location evidence="1">Cell membrane</location>
        <topology evidence="1">Multi-pass membrane protein</topology>
    </subcellularLocation>
</comment>
<feature type="transmembrane region" description="Helical" evidence="7">
    <location>
        <begin position="240"/>
        <end position="260"/>
    </location>
</feature>
<dbReference type="PANTHER" id="PTHR43549:SF3">
    <property type="entry name" value="MULTIDRUG RESISTANCE PROTEIN YPNP-RELATED"/>
    <property type="match status" value="1"/>
</dbReference>
<dbReference type="InterPro" id="IPR002528">
    <property type="entry name" value="MATE_fam"/>
</dbReference>
<dbReference type="InterPro" id="IPR048279">
    <property type="entry name" value="MdtK-like"/>
</dbReference>
<feature type="transmembrane region" description="Helical" evidence="7">
    <location>
        <begin position="12"/>
        <end position="30"/>
    </location>
</feature>
<dbReference type="PIRSF" id="PIRSF006603">
    <property type="entry name" value="DinF"/>
    <property type="match status" value="1"/>
</dbReference>
<organism evidence="8 9">
    <name type="scientific">Paucilactobacillus hokkaidonensis JCM 18461</name>
    <dbReference type="NCBI Taxonomy" id="1291742"/>
    <lineage>
        <taxon>Bacteria</taxon>
        <taxon>Bacillati</taxon>
        <taxon>Bacillota</taxon>
        <taxon>Bacilli</taxon>
        <taxon>Lactobacillales</taxon>
        <taxon>Lactobacillaceae</taxon>
        <taxon>Paucilactobacillus</taxon>
    </lineage>
</organism>
<feature type="transmembrane region" description="Helical" evidence="7">
    <location>
        <begin position="191"/>
        <end position="212"/>
    </location>
</feature>
<dbReference type="EMBL" id="AP014680">
    <property type="protein sequence ID" value="BAP85823.1"/>
    <property type="molecule type" value="Genomic_DNA"/>
</dbReference>
<dbReference type="AlphaFoldDB" id="A0A0A1GY12"/>
<dbReference type="Pfam" id="PF01554">
    <property type="entry name" value="MatE"/>
    <property type="match status" value="2"/>
</dbReference>
<dbReference type="KEGG" id="lho:LOOC260_112860"/>
<keyword evidence="6 7" id="KW-0472">Membrane</keyword>
<feature type="transmembrane region" description="Helical" evidence="7">
    <location>
        <begin position="42"/>
        <end position="71"/>
    </location>
</feature>
<name>A0A0A1GY12_9LACO</name>
<feature type="transmembrane region" description="Helical" evidence="7">
    <location>
        <begin position="163"/>
        <end position="185"/>
    </location>
</feature>
<dbReference type="InterPro" id="IPR052031">
    <property type="entry name" value="Membrane_Transporter-Flippase"/>
</dbReference>
<dbReference type="CDD" id="cd13138">
    <property type="entry name" value="MATE_yoeA_like"/>
    <property type="match status" value="1"/>
</dbReference>
<keyword evidence="2" id="KW-0813">Transport</keyword>
<sequence>MRDLTKGNPIKLILIFTLPLFIGNLFQQLYNFSDVLIVGQTLGLNALAAVGSTGSLNFLIIGFASGLTAGLSIVTAQRFGAQDFRGVRRSFAASIIISLLVTVALTAISLIFLDPIMHLMSTPADIYANARTFISIIFLGIFASVAFNLLSNEIRALGDSKTPLWFLIIGTLVNLVLELLFILVFHWGVAGAGWATIISQVVSSVLCVIYIYRHIPMLQVRLVDFKHVTKEFTAHFKMGFPMAFQSSIIAIGAIFMQSALNGLGTTAVAATTAASKIDQLATMPMMSIGITMATFAAQNIGAGEYERIIKGVRQALIVSVTFSIIVGALIIIFGQQMVTMFVGSQDVEVLKLSQVYFNIVGSSYSLLAILFIIRYTLQGLGQSVVPTIAGVSELVMRSFSAIVLAGMFGYAGASFSEPLAWLGSTLVLIGSYLAANKRLHKLQRMREMVETTADPVVKEQVQTQMRRTLNPGRKQKLAGVGEV</sequence>
<keyword evidence="3" id="KW-1003">Cell membrane</keyword>
<dbReference type="STRING" id="1291742.LOOC260_112860"/>
<evidence type="ECO:0000256" key="2">
    <source>
        <dbReference type="ARBA" id="ARBA00022448"/>
    </source>
</evidence>
<feature type="transmembrane region" description="Helical" evidence="7">
    <location>
        <begin position="280"/>
        <end position="303"/>
    </location>
</feature>
<dbReference type="NCBIfam" id="TIGR00797">
    <property type="entry name" value="matE"/>
    <property type="match status" value="1"/>
</dbReference>
<dbReference type="Proteomes" id="UP000031620">
    <property type="component" value="Chromosome"/>
</dbReference>
<feature type="transmembrane region" description="Helical" evidence="7">
    <location>
        <begin position="394"/>
        <end position="413"/>
    </location>
</feature>
<dbReference type="GO" id="GO:0042910">
    <property type="term" value="F:xenobiotic transmembrane transporter activity"/>
    <property type="evidence" value="ECO:0007669"/>
    <property type="project" value="InterPro"/>
</dbReference>
<feature type="transmembrane region" description="Helical" evidence="7">
    <location>
        <begin position="315"/>
        <end position="335"/>
    </location>
</feature>
<dbReference type="PANTHER" id="PTHR43549">
    <property type="entry name" value="MULTIDRUG RESISTANCE PROTEIN YPNP-RELATED"/>
    <property type="match status" value="1"/>
</dbReference>
<evidence type="ECO:0000313" key="9">
    <source>
        <dbReference type="Proteomes" id="UP000031620"/>
    </source>
</evidence>
<feature type="transmembrane region" description="Helical" evidence="7">
    <location>
        <begin position="133"/>
        <end position="151"/>
    </location>
</feature>
<evidence type="ECO:0000256" key="4">
    <source>
        <dbReference type="ARBA" id="ARBA00022692"/>
    </source>
</evidence>
<evidence type="ECO:0000313" key="8">
    <source>
        <dbReference type="EMBL" id="BAP85823.1"/>
    </source>
</evidence>
<dbReference type="HOGENOM" id="CLU_012893_5_0_9"/>
<dbReference type="GO" id="GO:0015297">
    <property type="term" value="F:antiporter activity"/>
    <property type="evidence" value="ECO:0007669"/>
    <property type="project" value="InterPro"/>
</dbReference>
<evidence type="ECO:0000256" key="3">
    <source>
        <dbReference type="ARBA" id="ARBA00022475"/>
    </source>
</evidence>
<feature type="transmembrane region" description="Helical" evidence="7">
    <location>
        <begin position="419"/>
        <end position="435"/>
    </location>
</feature>
<evidence type="ECO:0000256" key="7">
    <source>
        <dbReference type="SAM" id="Phobius"/>
    </source>
</evidence>
<evidence type="ECO:0000256" key="1">
    <source>
        <dbReference type="ARBA" id="ARBA00004651"/>
    </source>
</evidence>
<dbReference type="RefSeq" id="WP_082232322.1">
    <property type="nucleotide sequence ID" value="NZ_AP014680.1"/>
</dbReference>
<feature type="transmembrane region" description="Helical" evidence="7">
    <location>
        <begin position="91"/>
        <end position="113"/>
    </location>
</feature>
<gene>
    <name evidence="8" type="ORF">LOOC260_112860</name>
</gene>